<evidence type="ECO:0000256" key="1">
    <source>
        <dbReference type="ARBA" id="ARBA00004273"/>
    </source>
</evidence>
<organism evidence="13 14">
    <name type="scientific">Onchocerca flexuosa</name>
    <dbReference type="NCBI Taxonomy" id="387005"/>
    <lineage>
        <taxon>Eukaryota</taxon>
        <taxon>Metazoa</taxon>
        <taxon>Ecdysozoa</taxon>
        <taxon>Nematoda</taxon>
        <taxon>Chromadorea</taxon>
        <taxon>Rhabditida</taxon>
        <taxon>Spirurina</taxon>
        <taxon>Spiruromorpha</taxon>
        <taxon>Filarioidea</taxon>
        <taxon>Onchocercidae</taxon>
        <taxon>Onchocerca</taxon>
    </lineage>
</organism>
<dbReference type="SUPFAM" id="SSF54427">
    <property type="entry name" value="NTF2-like"/>
    <property type="match status" value="1"/>
</dbReference>
<keyword evidence="4 10" id="KW-0999">Mitochondrion inner membrane</keyword>
<evidence type="ECO:0000256" key="3">
    <source>
        <dbReference type="ARBA" id="ARBA00022448"/>
    </source>
</evidence>
<dbReference type="Pfam" id="PF04280">
    <property type="entry name" value="Tim44"/>
    <property type="match status" value="1"/>
</dbReference>
<dbReference type="SMART" id="SM00978">
    <property type="entry name" value="Tim44"/>
    <property type="match status" value="1"/>
</dbReference>
<dbReference type="PANTHER" id="PTHR10721:SF1">
    <property type="entry name" value="MITOCHONDRIAL IMPORT INNER MEMBRANE TRANSLOCASE SUBUNIT TIM44"/>
    <property type="match status" value="1"/>
</dbReference>
<keyword evidence="14" id="KW-1185">Reference proteome</keyword>
<dbReference type="GO" id="GO:0030150">
    <property type="term" value="P:protein import into mitochondrial matrix"/>
    <property type="evidence" value="ECO:0007669"/>
    <property type="project" value="InterPro"/>
</dbReference>
<dbReference type="PANTHER" id="PTHR10721">
    <property type="entry name" value="MITOCHONDRIAL IMPORT INNER MEMBRANE TRANSLOCASE SUBUNIT TIM44"/>
    <property type="match status" value="1"/>
</dbReference>
<evidence type="ECO:0000256" key="2">
    <source>
        <dbReference type="ARBA" id="ARBA00009597"/>
    </source>
</evidence>
<evidence type="ECO:0000256" key="8">
    <source>
        <dbReference type="ARBA" id="ARBA00023128"/>
    </source>
</evidence>
<comment type="similarity">
    <text evidence="2 10">Belongs to the Tim44 family.</text>
</comment>
<keyword evidence="6" id="KW-0809">Transit peptide</keyword>
<dbReference type="InterPro" id="IPR032710">
    <property type="entry name" value="NTF2-like_dom_sf"/>
</dbReference>
<dbReference type="GO" id="GO:0051087">
    <property type="term" value="F:protein-folding chaperone binding"/>
    <property type="evidence" value="ECO:0007669"/>
    <property type="project" value="InterPro"/>
</dbReference>
<comment type="function">
    <text evidence="10">Essential component of the PAM complex, a complex required for the translocation of transit peptide-containing proteins from the inner membrane into the mitochondrial matrix in an ATP-dependent manner.</text>
</comment>
<dbReference type="AlphaFoldDB" id="A0A238BR15"/>
<keyword evidence="3 10" id="KW-0813">Transport</keyword>
<name>A0A238BR15_9BILA</name>
<evidence type="ECO:0000313" key="13">
    <source>
        <dbReference type="EMBL" id="OZC07807.1"/>
    </source>
</evidence>
<evidence type="ECO:0000256" key="9">
    <source>
        <dbReference type="ARBA" id="ARBA00023136"/>
    </source>
</evidence>
<gene>
    <name evidence="13" type="ORF">X798_05202</name>
</gene>
<feature type="domain" description="Tim44-like" evidence="12">
    <location>
        <begin position="291"/>
        <end position="441"/>
    </location>
</feature>
<proteinExistence type="inferred from homology"/>
<evidence type="ECO:0000256" key="5">
    <source>
        <dbReference type="ARBA" id="ARBA00022927"/>
    </source>
</evidence>
<dbReference type="InterPro" id="IPR007379">
    <property type="entry name" value="Tim44-like_dom"/>
</dbReference>
<dbReference type="Gene3D" id="3.10.450.240">
    <property type="match status" value="1"/>
</dbReference>
<evidence type="ECO:0000256" key="10">
    <source>
        <dbReference type="PIRNR" id="PIRNR037871"/>
    </source>
</evidence>
<protein>
    <recommendedName>
        <fullName evidence="10">Mitochondrial import inner membrane translocase subunit TIM44</fullName>
    </recommendedName>
</protein>
<evidence type="ECO:0000313" key="14">
    <source>
        <dbReference type="Proteomes" id="UP000242913"/>
    </source>
</evidence>
<reference evidence="13 14" key="1">
    <citation type="submission" date="2015-12" db="EMBL/GenBank/DDBJ databases">
        <title>Draft genome of the nematode, Onchocerca flexuosa.</title>
        <authorList>
            <person name="Mitreva M."/>
        </authorList>
    </citation>
    <scope>NUCLEOTIDE SEQUENCE [LARGE SCALE GENOMIC DNA]</scope>
    <source>
        <strain evidence="13">Red Deer</strain>
    </source>
</reference>
<evidence type="ECO:0000259" key="12">
    <source>
        <dbReference type="SMART" id="SM00978"/>
    </source>
</evidence>
<feature type="coiled-coil region" evidence="11">
    <location>
        <begin position="59"/>
        <end position="96"/>
    </location>
</feature>
<accession>A0A238BR15</accession>
<dbReference type="GO" id="GO:0005743">
    <property type="term" value="C:mitochondrial inner membrane"/>
    <property type="evidence" value="ECO:0007669"/>
    <property type="project" value="UniProtKB-SubCell"/>
</dbReference>
<keyword evidence="5 10" id="KW-0653">Protein transport</keyword>
<evidence type="ECO:0000256" key="11">
    <source>
        <dbReference type="SAM" id="Coils"/>
    </source>
</evidence>
<sequence>MKRLMRPCRVLWNLERQRNMLIFTTDNVIAPIQTLPTTYTVFKSVRYFSQQGQHHSRPRNFLKNLLDNIREEFEKNKELQDNRRQLDERLRSLNDSEALKEARRKFELIEKETLKSSQIIQNKISEFHDHISNMIVEVQKTETGKKLSLAAEEVLKQAKIAAEMIEKAAEQVGDNQLYQGVSSSVKMIKNEVDSIVDVRMYTRPDQLKMRSAAFSTSTDRIVEANPNATGVELHKESKWYAGWKTFSENNVYYNKILDWKMRLDESDNLALRMVRGFTDKISSLLGGHSEISEVLSEIQKVDPNFDKNEWLRFCEREIIPNVLEAFIRGDLKILKDWCYERAYNILSAIVNEYKKVNFSTADSRVIDIDRVEMVTGKMMEHGPVIIITFQVYMINVVRNMEGKVVEGDPNSPIRVHHVWVMCRDMEEYNPAVAWKVLEVHMQKDLTMKFKIPVLRLYVCTYRAMSSKKELQLLLFFVSE</sequence>
<dbReference type="PIRSF" id="PIRSF037871">
    <property type="entry name" value="TIM44"/>
    <property type="match status" value="1"/>
</dbReference>
<dbReference type="InterPro" id="IPR017303">
    <property type="entry name" value="Tim44"/>
</dbReference>
<dbReference type="InterPro" id="IPR039544">
    <property type="entry name" value="Tim44-like"/>
</dbReference>
<comment type="subcellular location">
    <subcellularLocation>
        <location evidence="1 10">Mitochondrion inner membrane</location>
    </subcellularLocation>
</comment>
<evidence type="ECO:0000256" key="7">
    <source>
        <dbReference type="ARBA" id="ARBA00023010"/>
    </source>
</evidence>
<keyword evidence="9 10" id="KW-0472">Membrane</keyword>
<keyword evidence="11" id="KW-0175">Coiled coil</keyword>
<keyword evidence="8 10" id="KW-0496">Mitochondrion</keyword>
<keyword evidence="7 10" id="KW-0811">Translocation</keyword>
<dbReference type="Proteomes" id="UP000242913">
    <property type="component" value="Unassembled WGS sequence"/>
</dbReference>
<dbReference type="EMBL" id="KZ270021">
    <property type="protein sequence ID" value="OZC07807.1"/>
    <property type="molecule type" value="Genomic_DNA"/>
</dbReference>
<dbReference type="OrthoDB" id="10265990at2759"/>
<evidence type="ECO:0000256" key="4">
    <source>
        <dbReference type="ARBA" id="ARBA00022792"/>
    </source>
</evidence>
<evidence type="ECO:0000256" key="6">
    <source>
        <dbReference type="ARBA" id="ARBA00022946"/>
    </source>
</evidence>